<organism evidence="3 4">
    <name type="scientific">Marasmius crinis-equi</name>
    <dbReference type="NCBI Taxonomy" id="585013"/>
    <lineage>
        <taxon>Eukaryota</taxon>
        <taxon>Fungi</taxon>
        <taxon>Dikarya</taxon>
        <taxon>Basidiomycota</taxon>
        <taxon>Agaricomycotina</taxon>
        <taxon>Agaricomycetes</taxon>
        <taxon>Agaricomycetidae</taxon>
        <taxon>Agaricales</taxon>
        <taxon>Marasmiineae</taxon>
        <taxon>Marasmiaceae</taxon>
        <taxon>Marasmius</taxon>
    </lineage>
</organism>
<evidence type="ECO:0000313" key="3">
    <source>
        <dbReference type="EMBL" id="KAL0576341.1"/>
    </source>
</evidence>
<dbReference type="Proteomes" id="UP001465976">
    <property type="component" value="Unassembled WGS sequence"/>
</dbReference>
<feature type="compositionally biased region" description="Basic and acidic residues" evidence="2">
    <location>
        <begin position="536"/>
        <end position="545"/>
    </location>
</feature>
<accession>A0ABR3FMF6</accession>
<evidence type="ECO:0000313" key="4">
    <source>
        <dbReference type="Proteomes" id="UP001465976"/>
    </source>
</evidence>
<feature type="region of interest" description="Disordered" evidence="2">
    <location>
        <begin position="1"/>
        <end position="79"/>
    </location>
</feature>
<reference evidence="3 4" key="1">
    <citation type="submission" date="2024-02" db="EMBL/GenBank/DDBJ databases">
        <title>A draft genome for the cacao thread blight pathogen Marasmius crinis-equi.</title>
        <authorList>
            <person name="Cohen S.P."/>
            <person name="Baruah I.K."/>
            <person name="Amoako-Attah I."/>
            <person name="Bukari Y."/>
            <person name="Meinhardt L.W."/>
            <person name="Bailey B.A."/>
        </authorList>
    </citation>
    <scope>NUCLEOTIDE SEQUENCE [LARGE SCALE GENOMIC DNA]</scope>
    <source>
        <strain evidence="3 4">GH-76</strain>
    </source>
</reference>
<feature type="region of interest" description="Disordered" evidence="2">
    <location>
        <begin position="507"/>
        <end position="551"/>
    </location>
</feature>
<keyword evidence="1" id="KW-0175">Coiled coil</keyword>
<dbReference type="EMBL" id="JBAHYK010000229">
    <property type="protein sequence ID" value="KAL0576341.1"/>
    <property type="molecule type" value="Genomic_DNA"/>
</dbReference>
<proteinExistence type="predicted"/>
<keyword evidence="4" id="KW-1185">Reference proteome</keyword>
<protein>
    <submittedName>
        <fullName evidence="3">Uncharacterized protein</fullName>
    </submittedName>
</protein>
<comment type="caution">
    <text evidence="3">The sequence shown here is derived from an EMBL/GenBank/DDBJ whole genome shotgun (WGS) entry which is preliminary data.</text>
</comment>
<feature type="compositionally biased region" description="Low complexity" evidence="2">
    <location>
        <begin position="38"/>
        <end position="55"/>
    </location>
</feature>
<gene>
    <name evidence="3" type="ORF">V5O48_005639</name>
</gene>
<sequence length="551" mass="61634">MNKRNEPESSRSGSSEPKRPRLSQHTKSLDPQGRSMISRHSTIPRSSLSSTRSTTGIARTIPDTQIIREAPARSGSNARVAPEAYASTLLDKVEGMVLENETLKKELQSVRAQNTELQLKTLDLEKLLITKESEYTRLEMDYEDLQEASHAVEHVLGSTSHVEYSNESDEHVIAGVGDLFGDADEESEHRNRYVDGAVSEVDEMDSMDQSSSNLRSSRSRSGKARADTETSQLSLDEPNEDDLKVAGRDSIRSLGLCFGNDFEEIVKTGTSLDNEDDSFCEPTSEALELREVRRAAYAKFAHQFPEIHAVLLEKKSDSDAFSQIVKTMEYGAREGRRKDTAKLKSTILEFILQNPQVPPTEGIARLEPPLNGSSKSPRGANHPMIAAILAPSEYIPQLRLGTEQQKKRHAWKCLYVGPSAGLLDPADYPRGGFIDTHEVTTVTIEQIAYSAAHVYFALSTDKRWPDKPGVFNLDTFYRNIVELYHKAPPVWKEDLINFWNQEVLARRTKPGDGQKQPSRLTATKEKPVPRSSSPEKPSDMAKLFEEFNSTR</sequence>
<dbReference type="Pfam" id="PF20414">
    <property type="entry name" value="DUF6698"/>
    <property type="match status" value="2"/>
</dbReference>
<feature type="coiled-coil region" evidence="1">
    <location>
        <begin position="93"/>
        <end position="148"/>
    </location>
</feature>
<evidence type="ECO:0000256" key="1">
    <source>
        <dbReference type="SAM" id="Coils"/>
    </source>
</evidence>
<dbReference type="InterPro" id="IPR046521">
    <property type="entry name" value="DUF6698"/>
</dbReference>
<feature type="region of interest" description="Disordered" evidence="2">
    <location>
        <begin position="196"/>
        <end position="241"/>
    </location>
</feature>
<name>A0ABR3FMF6_9AGAR</name>
<evidence type="ECO:0000256" key="2">
    <source>
        <dbReference type="SAM" id="MobiDB-lite"/>
    </source>
</evidence>